<dbReference type="AlphaFoldDB" id="A0A1I5S688"/>
<keyword evidence="2" id="KW-1185">Reference proteome</keyword>
<reference evidence="2" key="1">
    <citation type="submission" date="2016-10" db="EMBL/GenBank/DDBJ databases">
        <authorList>
            <person name="Varghese N."/>
            <person name="Submissions S."/>
        </authorList>
    </citation>
    <scope>NUCLEOTIDE SEQUENCE [LARGE SCALE GENOMIC DNA]</scope>
    <source>
        <strain evidence="2">P18</strain>
    </source>
</reference>
<sequence length="39" mass="4632">MELRRINVDDARSQWEYITELPTDENGLTNTYHGVSYDE</sequence>
<protein>
    <submittedName>
        <fullName evidence="1">Uncharacterized protein</fullName>
    </submittedName>
</protein>
<evidence type="ECO:0000313" key="2">
    <source>
        <dbReference type="Proteomes" id="UP000182624"/>
    </source>
</evidence>
<gene>
    <name evidence="1" type="ORF">SAMN04487928_105149</name>
</gene>
<evidence type="ECO:0000313" key="1">
    <source>
        <dbReference type="EMBL" id="SFP66288.1"/>
    </source>
</evidence>
<dbReference type="Proteomes" id="UP000182624">
    <property type="component" value="Unassembled WGS sequence"/>
</dbReference>
<name>A0A1I5S688_9FIRM</name>
<organism evidence="1 2">
    <name type="scientific">Butyrivibrio proteoclasticus</name>
    <dbReference type="NCBI Taxonomy" id="43305"/>
    <lineage>
        <taxon>Bacteria</taxon>
        <taxon>Bacillati</taxon>
        <taxon>Bacillota</taxon>
        <taxon>Clostridia</taxon>
        <taxon>Lachnospirales</taxon>
        <taxon>Lachnospiraceae</taxon>
        <taxon>Butyrivibrio</taxon>
    </lineage>
</organism>
<accession>A0A1I5S688</accession>
<dbReference type="EMBL" id="FOXO01000005">
    <property type="protein sequence ID" value="SFP66288.1"/>
    <property type="molecule type" value="Genomic_DNA"/>
</dbReference>
<proteinExistence type="predicted"/>